<dbReference type="GO" id="GO:0005886">
    <property type="term" value="C:plasma membrane"/>
    <property type="evidence" value="ECO:0007669"/>
    <property type="project" value="UniProtKB-SubCell"/>
</dbReference>
<feature type="domain" description="ABC transmembrane type-1" evidence="9">
    <location>
        <begin position="20"/>
        <end position="308"/>
    </location>
</feature>
<dbReference type="PANTHER" id="PTHR43394">
    <property type="entry name" value="ATP-DEPENDENT PERMEASE MDL1, MITOCHONDRIAL"/>
    <property type="match status" value="1"/>
</dbReference>
<keyword evidence="11" id="KW-1185">Reference proteome</keyword>
<dbReference type="NCBIfam" id="TIGR02868">
    <property type="entry name" value="CydC"/>
    <property type="match status" value="1"/>
</dbReference>
<dbReference type="Proteomes" id="UP001178148">
    <property type="component" value="Unassembled WGS sequence"/>
</dbReference>
<dbReference type="CDD" id="cd18585">
    <property type="entry name" value="ABC_6TM_CydC"/>
    <property type="match status" value="1"/>
</dbReference>
<feature type="transmembrane region" description="Helical" evidence="7">
    <location>
        <begin position="15"/>
        <end position="35"/>
    </location>
</feature>
<evidence type="ECO:0000313" key="10">
    <source>
        <dbReference type="EMBL" id="MDP0587696.1"/>
    </source>
</evidence>
<accession>A0AA90NYP0</accession>
<organism evidence="10 11">
    <name type="scientific">Candidatus Endonucleibacter bathymodioli</name>
    <dbReference type="NCBI Taxonomy" id="539814"/>
    <lineage>
        <taxon>Bacteria</taxon>
        <taxon>Pseudomonadati</taxon>
        <taxon>Pseudomonadota</taxon>
        <taxon>Gammaproteobacteria</taxon>
        <taxon>Oceanospirillales</taxon>
        <taxon>Endozoicomonadaceae</taxon>
        <taxon>Candidatus Endonucleibacter</taxon>
    </lineage>
</organism>
<keyword evidence="3" id="KW-0547">Nucleotide-binding</keyword>
<evidence type="ECO:0000256" key="4">
    <source>
        <dbReference type="ARBA" id="ARBA00022840"/>
    </source>
</evidence>
<dbReference type="InterPro" id="IPR036640">
    <property type="entry name" value="ABC1_TM_sf"/>
</dbReference>
<dbReference type="Pfam" id="PF00005">
    <property type="entry name" value="ABC_tran"/>
    <property type="match status" value="1"/>
</dbReference>
<keyword evidence="2 7" id="KW-0812">Transmembrane</keyword>
<feature type="transmembrane region" description="Helical" evidence="7">
    <location>
        <begin position="135"/>
        <end position="158"/>
    </location>
</feature>
<keyword evidence="5 7" id="KW-1133">Transmembrane helix</keyword>
<evidence type="ECO:0000259" key="8">
    <source>
        <dbReference type="PROSITE" id="PS50893"/>
    </source>
</evidence>
<evidence type="ECO:0000256" key="1">
    <source>
        <dbReference type="ARBA" id="ARBA00004651"/>
    </source>
</evidence>
<dbReference type="SUPFAM" id="SSF52540">
    <property type="entry name" value="P-loop containing nucleoside triphosphate hydrolases"/>
    <property type="match status" value="1"/>
</dbReference>
<comment type="subcellular location">
    <subcellularLocation>
        <location evidence="1">Cell membrane</location>
        <topology evidence="1">Multi-pass membrane protein</topology>
    </subcellularLocation>
</comment>
<dbReference type="Gene3D" id="3.40.50.300">
    <property type="entry name" value="P-loop containing nucleotide triphosphate hydrolases"/>
    <property type="match status" value="1"/>
</dbReference>
<proteinExistence type="predicted"/>
<dbReference type="AlphaFoldDB" id="A0AA90NYP0"/>
<dbReference type="GO" id="GO:0005524">
    <property type="term" value="F:ATP binding"/>
    <property type="evidence" value="ECO:0007669"/>
    <property type="project" value="UniProtKB-KW"/>
</dbReference>
<dbReference type="Gene3D" id="1.20.1560.10">
    <property type="entry name" value="ABC transporter type 1, transmembrane domain"/>
    <property type="match status" value="1"/>
</dbReference>
<protein>
    <submittedName>
        <fullName evidence="10">Cysteine/glutathione ABC transporter ATP-binding protein/permease CydC</fullName>
    </submittedName>
</protein>
<evidence type="ECO:0000313" key="11">
    <source>
        <dbReference type="Proteomes" id="UP001178148"/>
    </source>
</evidence>
<evidence type="ECO:0000259" key="9">
    <source>
        <dbReference type="PROSITE" id="PS50929"/>
    </source>
</evidence>
<keyword evidence="4 10" id="KW-0067">ATP-binding</keyword>
<dbReference type="SUPFAM" id="SSF90123">
    <property type="entry name" value="ABC transporter transmembrane region"/>
    <property type="match status" value="1"/>
</dbReference>
<dbReference type="GO" id="GO:0015421">
    <property type="term" value="F:ABC-type oligopeptide transporter activity"/>
    <property type="evidence" value="ECO:0007669"/>
    <property type="project" value="TreeGrafter"/>
</dbReference>
<dbReference type="InterPro" id="IPR027417">
    <property type="entry name" value="P-loop_NTPase"/>
</dbReference>
<evidence type="ECO:0000256" key="6">
    <source>
        <dbReference type="ARBA" id="ARBA00023136"/>
    </source>
</evidence>
<dbReference type="InterPro" id="IPR003593">
    <property type="entry name" value="AAA+_ATPase"/>
</dbReference>
<dbReference type="InterPro" id="IPR011527">
    <property type="entry name" value="ABC1_TM_dom"/>
</dbReference>
<dbReference type="PANTHER" id="PTHR43394:SF1">
    <property type="entry name" value="ATP-BINDING CASSETTE SUB-FAMILY B MEMBER 10, MITOCHONDRIAL"/>
    <property type="match status" value="1"/>
</dbReference>
<dbReference type="InterPro" id="IPR039421">
    <property type="entry name" value="Type_1_exporter"/>
</dbReference>
<dbReference type="PROSITE" id="PS50893">
    <property type="entry name" value="ABC_TRANSPORTER_2"/>
    <property type="match status" value="1"/>
</dbReference>
<feature type="domain" description="ABC transporter" evidence="8">
    <location>
        <begin position="340"/>
        <end position="568"/>
    </location>
</feature>
<dbReference type="InterPro" id="IPR014223">
    <property type="entry name" value="ABC_CydC/D"/>
</dbReference>
<reference evidence="10 11" key="1">
    <citation type="journal article" date="2023" name="bioRxiv">
        <title>An intranuclear bacterial parasite of deep-sea mussels expresses apoptosis inhibitors acquired from its host.</title>
        <authorList>
            <person name="Gonzalez Porras M.A."/>
            <person name="Assie A."/>
            <person name="Tietjen M."/>
            <person name="Violette M."/>
            <person name="Kleiner M."/>
            <person name="Gruber-Vodicka H."/>
            <person name="Dubilier N."/>
            <person name="Leisch N."/>
        </authorList>
    </citation>
    <scope>NUCLEOTIDE SEQUENCE [LARGE SCALE GENOMIC DNA]</scope>
    <source>
        <strain evidence="10">IAP13</strain>
    </source>
</reference>
<feature type="transmembrane region" description="Helical" evidence="7">
    <location>
        <begin position="243"/>
        <end position="269"/>
    </location>
</feature>
<dbReference type="PROSITE" id="PS50929">
    <property type="entry name" value="ABC_TM1F"/>
    <property type="match status" value="1"/>
</dbReference>
<evidence type="ECO:0000256" key="7">
    <source>
        <dbReference type="SAM" id="Phobius"/>
    </source>
</evidence>
<dbReference type="InterPro" id="IPR003439">
    <property type="entry name" value="ABC_transporter-like_ATP-bd"/>
</dbReference>
<sequence>MPDLWFFLKLYRRHWAMLTLGVVLAIVTLFASIGLLAVSGWFIAASSIAGLTVVSAEAFNFFTPGAAVRGFSILRTASRYFERLVSHDATFRLLAWLRQWFFSKLMPLSLSRINRYRKGDLLNRLVADVDALDRLYLRLLSPLFSAVITSLMLSGFISWFSFSLGAFCLSLMMSWIVLMPLLFYVVGHRTGESLGNILKELRQQVLDHLQGMAEGLIYGGNKKSRCQLERTEIAMHREQLTMAWLDGLGSFLFIVGSGCSAIVMLWLGSGEFQLQNISGPVMVMMVFVILAGFEVLMPLPGAFQFFSRTRQAAARLKEVIDEKPILFGDDQDVSSVRGVIQFKNVDFDYDDGLSSKYNVISNMCLDITAGEHIALLGRTGCGKSTLVRLLNRGLDIVSGDILLDGRRLESLTEKMLYQAMTIIPQRTHVFSGTLRGNLLLAKPEADDRCLIQIIDKVGLNNLGGGSCNTTADLLNVWVGQGGVSLSGGEQRRLAAARALLKPAPILIMDEATEGLDRESEQELLRTILDDFKDSTVVMITHKNLLLERMDAVYKMDCGRIEKILTSPV</sequence>
<dbReference type="GO" id="GO:0045454">
    <property type="term" value="P:cell redox homeostasis"/>
    <property type="evidence" value="ECO:0007669"/>
    <property type="project" value="InterPro"/>
</dbReference>
<keyword evidence="6 7" id="KW-0472">Membrane</keyword>
<gene>
    <name evidence="10" type="primary">cydC</name>
    <name evidence="10" type="ORF">QS748_00160</name>
</gene>
<evidence type="ECO:0000256" key="2">
    <source>
        <dbReference type="ARBA" id="ARBA00022692"/>
    </source>
</evidence>
<dbReference type="NCBIfam" id="NF008364">
    <property type="entry name" value="PRK11160.1"/>
    <property type="match status" value="1"/>
</dbReference>
<name>A0AA90NYP0_9GAMM</name>
<feature type="transmembrane region" description="Helical" evidence="7">
    <location>
        <begin position="164"/>
        <end position="186"/>
    </location>
</feature>
<dbReference type="SMART" id="SM00382">
    <property type="entry name" value="AAA"/>
    <property type="match status" value="1"/>
</dbReference>
<evidence type="ECO:0000256" key="3">
    <source>
        <dbReference type="ARBA" id="ARBA00022741"/>
    </source>
</evidence>
<dbReference type="EMBL" id="JASXSV010000001">
    <property type="protein sequence ID" value="MDP0587696.1"/>
    <property type="molecule type" value="Genomic_DNA"/>
</dbReference>
<comment type="caution">
    <text evidence="10">The sequence shown here is derived from an EMBL/GenBank/DDBJ whole genome shotgun (WGS) entry which is preliminary data.</text>
</comment>
<dbReference type="GO" id="GO:0016887">
    <property type="term" value="F:ATP hydrolysis activity"/>
    <property type="evidence" value="ECO:0007669"/>
    <property type="project" value="InterPro"/>
</dbReference>
<dbReference type="GO" id="GO:0034775">
    <property type="term" value="P:glutathione transmembrane transport"/>
    <property type="evidence" value="ECO:0007669"/>
    <property type="project" value="InterPro"/>
</dbReference>
<feature type="transmembrane region" description="Helical" evidence="7">
    <location>
        <begin position="281"/>
        <end position="306"/>
    </location>
</feature>
<evidence type="ECO:0000256" key="5">
    <source>
        <dbReference type="ARBA" id="ARBA00022989"/>
    </source>
</evidence>